<evidence type="ECO:0000313" key="12">
    <source>
        <dbReference type="EMBL" id="MCD1294344.1"/>
    </source>
</evidence>
<keyword evidence="5 10" id="KW-1133">Transmembrane helix</keyword>
<feature type="domain" description="Cation/H+ exchanger transmembrane" evidence="11">
    <location>
        <begin position="18"/>
        <end position="383"/>
    </location>
</feature>
<dbReference type="Pfam" id="PF00999">
    <property type="entry name" value="Na_H_Exchanger"/>
    <property type="match status" value="1"/>
</dbReference>
<feature type="transmembrane region" description="Helical" evidence="10">
    <location>
        <begin position="339"/>
        <end position="358"/>
    </location>
</feature>
<dbReference type="AlphaFoldDB" id="A0AAP2W6J6"/>
<feature type="transmembrane region" description="Helical" evidence="10">
    <location>
        <begin position="34"/>
        <end position="55"/>
    </location>
</feature>
<comment type="caution">
    <text evidence="12">The sequence shown here is derived from an EMBL/GenBank/DDBJ whole genome shotgun (WGS) entry which is preliminary data.</text>
</comment>
<dbReference type="PANTHER" id="PTHR43562">
    <property type="entry name" value="NAPA-TYPE SODIUM/HYDROGEN ANTIPORTER"/>
    <property type="match status" value="1"/>
</dbReference>
<evidence type="ECO:0000256" key="9">
    <source>
        <dbReference type="ARBA" id="ARBA00023201"/>
    </source>
</evidence>
<dbReference type="RefSeq" id="WP_230741172.1">
    <property type="nucleotide sequence ID" value="NZ_PGCK01000003.1"/>
</dbReference>
<keyword evidence="8 10" id="KW-0472">Membrane</keyword>
<dbReference type="GO" id="GO:0016020">
    <property type="term" value="C:membrane"/>
    <property type="evidence" value="ECO:0007669"/>
    <property type="project" value="UniProtKB-SubCell"/>
</dbReference>
<dbReference type="PANTHER" id="PTHR43562:SF3">
    <property type="entry name" value="SODIUM ION_PROTON EXCHANGER (EUROFUNG)"/>
    <property type="match status" value="1"/>
</dbReference>
<evidence type="ECO:0000256" key="6">
    <source>
        <dbReference type="ARBA" id="ARBA00023053"/>
    </source>
</evidence>
<evidence type="ECO:0000313" key="13">
    <source>
        <dbReference type="Proteomes" id="UP001320159"/>
    </source>
</evidence>
<dbReference type="InterPro" id="IPR038770">
    <property type="entry name" value="Na+/solute_symporter_sf"/>
</dbReference>
<protein>
    <submittedName>
        <fullName evidence="12">Cation:proton antiporter</fullName>
    </submittedName>
</protein>
<feature type="transmembrane region" description="Helical" evidence="10">
    <location>
        <begin position="273"/>
        <end position="292"/>
    </location>
</feature>
<feature type="transmembrane region" description="Helical" evidence="10">
    <location>
        <begin position="364"/>
        <end position="382"/>
    </location>
</feature>
<evidence type="ECO:0000256" key="1">
    <source>
        <dbReference type="ARBA" id="ARBA00004141"/>
    </source>
</evidence>
<proteinExistence type="predicted"/>
<reference evidence="12 13" key="1">
    <citation type="submission" date="2017-11" db="EMBL/GenBank/DDBJ databases">
        <title>Isolation and Characterization of Family Methanocellaceae Species from Potential Methane Hydrate Area Offshore Southwestern Taiwan.</title>
        <authorList>
            <person name="Zhang W.-L."/>
            <person name="Chen W.-C."/>
            <person name="Lai M.-C."/>
            <person name="Chen S.-C."/>
        </authorList>
    </citation>
    <scope>NUCLEOTIDE SEQUENCE [LARGE SCALE GENOMIC DNA]</scope>
    <source>
        <strain evidence="12 13">CWC-04</strain>
    </source>
</reference>
<feature type="transmembrane region" description="Helical" evidence="10">
    <location>
        <begin position="298"/>
        <end position="318"/>
    </location>
</feature>
<organism evidence="12 13">
    <name type="scientific">Methanooceanicella nereidis</name>
    <dbReference type="NCBI Taxonomy" id="2052831"/>
    <lineage>
        <taxon>Archaea</taxon>
        <taxon>Methanobacteriati</taxon>
        <taxon>Methanobacteriota</taxon>
        <taxon>Stenosarchaea group</taxon>
        <taxon>Methanomicrobia</taxon>
        <taxon>Methanocellales</taxon>
        <taxon>Methanocellaceae</taxon>
        <taxon>Methanooceanicella</taxon>
    </lineage>
</organism>
<keyword evidence="4 10" id="KW-0812">Transmembrane</keyword>
<feature type="transmembrane region" description="Helical" evidence="10">
    <location>
        <begin position="181"/>
        <end position="203"/>
    </location>
</feature>
<dbReference type="GO" id="GO:1902600">
    <property type="term" value="P:proton transmembrane transport"/>
    <property type="evidence" value="ECO:0007669"/>
    <property type="project" value="InterPro"/>
</dbReference>
<sequence length="399" mass="42799">MDHTQLLSIEFQIALLLLIAVGGYLLASWIHQSAVVGEILLGLIVGPSVLGLITYTDIVSALAHIGAIIILFVIGFDFHFSDLLKVRYFSIGISGVILPWIAGFLTAEYLGYGIEGAFFIGAALTATSIAITANVLKEMGKLHTEVANAIIGSAVVDDILALIVLSITVDTVYGAVTFAEIAISVLRPILYIVLAALAGLYIVDRLIMKVDSSGLALKFPEFVFLFGLCIAFIYALVADFFGLSPLIGSFIAGVSINKVSLKHSLSIKKGSEYLYVPFAAIFFISLGILVDLHEVTAAIIPLIILIAIVASLSKFIGCSLPAKLLGMDLHDSLTVGAGMIPRGEMAMVIALVGLSMGIMEQDVFISIIMASLICTLITPLLLKDWLFREKHEYPERISH</sequence>
<dbReference type="Proteomes" id="UP001320159">
    <property type="component" value="Unassembled WGS sequence"/>
</dbReference>
<feature type="transmembrane region" description="Helical" evidence="10">
    <location>
        <begin position="61"/>
        <end position="81"/>
    </location>
</feature>
<comment type="subcellular location">
    <subcellularLocation>
        <location evidence="1">Membrane</location>
        <topology evidence="1">Multi-pass membrane protein</topology>
    </subcellularLocation>
</comment>
<gene>
    <name evidence="12" type="ORF">CUJ83_04940</name>
</gene>
<dbReference type="EMBL" id="PGCK01000003">
    <property type="protein sequence ID" value="MCD1294344.1"/>
    <property type="molecule type" value="Genomic_DNA"/>
</dbReference>
<dbReference type="GO" id="GO:0015297">
    <property type="term" value="F:antiporter activity"/>
    <property type="evidence" value="ECO:0007669"/>
    <property type="project" value="UniProtKB-KW"/>
</dbReference>
<feature type="transmembrane region" description="Helical" evidence="10">
    <location>
        <begin position="6"/>
        <end position="27"/>
    </location>
</feature>
<accession>A0AAP2W6J6</accession>
<evidence type="ECO:0000256" key="10">
    <source>
        <dbReference type="SAM" id="Phobius"/>
    </source>
</evidence>
<evidence type="ECO:0000256" key="8">
    <source>
        <dbReference type="ARBA" id="ARBA00023136"/>
    </source>
</evidence>
<dbReference type="GO" id="GO:0006814">
    <property type="term" value="P:sodium ion transport"/>
    <property type="evidence" value="ECO:0007669"/>
    <property type="project" value="UniProtKB-KW"/>
</dbReference>
<evidence type="ECO:0000256" key="2">
    <source>
        <dbReference type="ARBA" id="ARBA00022448"/>
    </source>
</evidence>
<keyword evidence="2" id="KW-0813">Transport</keyword>
<evidence type="ECO:0000256" key="3">
    <source>
        <dbReference type="ARBA" id="ARBA00022449"/>
    </source>
</evidence>
<keyword evidence="6" id="KW-0915">Sodium</keyword>
<keyword evidence="13" id="KW-1185">Reference proteome</keyword>
<feature type="transmembrane region" description="Helical" evidence="10">
    <location>
        <begin position="88"/>
        <end position="110"/>
    </location>
</feature>
<feature type="transmembrane region" description="Helical" evidence="10">
    <location>
        <begin position="215"/>
        <end position="237"/>
    </location>
</feature>
<keyword evidence="3" id="KW-0050">Antiport</keyword>
<feature type="transmembrane region" description="Helical" evidence="10">
    <location>
        <begin position="116"/>
        <end position="136"/>
    </location>
</feature>
<evidence type="ECO:0000259" key="11">
    <source>
        <dbReference type="Pfam" id="PF00999"/>
    </source>
</evidence>
<dbReference type="Gene3D" id="1.20.1530.20">
    <property type="match status" value="1"/>
</dbReference>
<evidence type="ECO:0000256" key="7">
    <source>
        <dbReference type="ARBA" id="ARBA00023065"/>
    </source>
</evidence>
<keyword evidence="9" id="KW-0739">Sodium transport</keyword>
<dbReference type="InterPro" id="IPR006153">
    <property type="entry name" value="Cation/H_exchanger_TM"/>
</dbReference>
<feature type="transmembrane region" description="Helical" evidence="10">
    <location>
        <begin position="148"/>
        <end position="169"/>
    </location>
</feature>
<keyword evidence="7" id="KW-0406">Ion transport</keyword>
<evidence type="ECO:0000256" key="5">
    <source>
        <dbReference type="ARBA" id="ARBA00022989"/>
    </source>
</evidence>
<evidence type="ECO:0000256" key="4">
    <source>
        <dbReference type="ARBA" id="ARBA00022692"/>
    </source>
</evidence>
<name>A0AAP2W6J6_9EURY</name>